<dbReference type="AlphaFoldDB" id="A0A0A1TIR2"/>
<dbReference type="Proteomes" id="UP000039046">
    <property type="component" value="Unassembled WGS sequence"/>
</dbReference>
<dbReference type="OrthoDB" id="5382058at2759"/>
<dbReference type="InterPro" id="IPR029058">
    <property type="entry name" value="AB_hydrolase_fold"/>
</dbReference>
<feature type="chain" id="PRO_5001979714" description="Serine aminopeptidase S33 domain-containing protein" evidence="1">
    <location>
        <begin position="24"/>
        <end position="474"/>
    </location>
</feature>
<feature type="signal peptide" evidence="1">
    <location>
        <begin position="1"/>
        <end position="23"/>
    </location>
</feature>
<organism evidence="2 3">
    <name type="scientific">[Torrubiella] hemipterigena</name>
    <dbReference type="NCBI Taxonomy" id="1531966"/>
    <lineage>
        <taxon>Eukaryota</taxon>
        <taxon>Fungi</taxon>
        <taxon>Dikarya</taxon>
        <taxon>Ascomycota</taxon>
        <taxon>Pezizomycotina</taxon>
        <taxon>Sordariomycetes</taxon>
        <taxon>Hypocreomycetidae</taxon>
        <taxon>Hypocreales</taxon>
        <taxon>Clavicipitaceae</taxon>
        <taxon>Clavicipitaceae incertae sedis</taxon>
        <taxon>'Torrubiella' clade</taxon>
    </lineage>
</organism>
<dbReference type="EMBL" id="CDHN01000003">
    <property type="protein sequence ID" value="CEJ90363.1"/>
    <property type="molecule type" value="Genomic_DNA"/>
</dbReference>
<proteinExistence type="predicted"/>
<keyword evidence="3" id="KW-1185">Reference proteome</keyword>
<dbReference type="GO" id="GO:0004806">
    <property type="term" value="F:triacylglycerol lipase activity"/>
    <property type="evidence" value="ECO:0007669"/>
    <property type="project" value="InterPro"/>
</dbReference>
<evidence type="ECO:0008006" key="4">
    <source>
        <dbReference type="Google" id="ProtNLM"/>
    </source>
</evidence>
<dbReference type="PANTHER" id="PTHR34853:SF1">
    <property type="entry name" value="LIPASE 5"/>
    <property type="match status" value="1"/>
</dbReference>
<evidence type="ECO:0000313" key="3">
    <source>
        <dbReference type="Proteomes" id="UP000039046"/>
    </source>
</evidence>
<reference evidence="2 3" key="1">
    <citation type="journal article" date="2015" name="Genome Announc.">
        <title>Draft Genome Sequence and Gene Annotation of the Entomopathogenic Fungus Verticillium hemipterigenum.</title>
        <authorList>
            <person name="Horn F."/>
            <person name="Habel A."/>
            <person name="Scharf D.H."/>
            <person name="Dworschak J."/>
            <person name="Brakhage A.A."/>
            <person name="Guthke R."/>
            <person name="Hertweck C."/>
            <person name="Linde J."/>
        </authorList>
    </citation>
    <scope>NUCLEOTIDE SEQUENCE [LARGE SCALE GENOMIC DNA]</scope>
</reference>
<protein>
    <recommendedName>
        <fullName evidence="4">Serine aminopeptidase S33 domain-containing protein</fullName>
    </recommendedName>
</protein>
<sequence length="474" mass="50985">MIGCTSLLTLVLALVNNASLCLADDTQVANFDIPPSVAAAHDCDTVCQRRLNLTIPADRDAVGLKFDVNFFATASNFSETETKPGDVLKLQPVDPKTLQINGGATVYRFQYASSDYDNRTVPVTGFIAFPFTPHMSPDTEDSSKYRLAAFAHGTVGIFAGCAPSNGPLLYDYGTWQQVLQRGYAIVATDYAGLGNNYTTHKYLHLPSHANDIYYSVVAARKLFGSSLTDNWVSFGHSQGAGAVWKLAESMHVRNDASYLGTVAIAPATYLATQLLEGATSLGSGGVTGIGFLPLIPTAVQRVITEYKPSILTPVMQNRVQMATKAQLCLEGILGLSIDLNTTQVIDISGAAKDVPVLQQFQNMTAPAQGDHSPAPILVIQGQNDTAVSWKVTEKAWGASCAVGNEVHLRVFPTQGHRPSLTAGAPEWLAWMDARFSAPVTKSCARKGCTKYTREPFNLAFVRAPTDIDLKPYLG</sequence>
<dbReference type="GO" id="GO:0016042">
    <property type="term" value="P:lipid catabolic process"/>
    <property type="evidence" value="ECO:0007669"/>
    <property type="project" value="InterPro"/>
</dbReference>
<dbReference type="PANTHER" id="PTHR34853">
    <property type="match status" value="1"/>
</dbReference>
<dbReference type="Gene3D" id="3.40.50.1820">
    <property type="entry name" value="alpha/beta hydrolase"/>
    <property type="match status" value="2"/>
</dbReference>
<evidence type="ECO:0000313" key="2">
    <source>
        <dbReference type="EMBL" id="CEJ90363.1"/>
    </source>
</evidence>
<dbReference type="InterPro" id="IPR005152">
    <property type="entry name" value="Lipase_secreted"/>
</dbReference>
<evidence type="ECO:0000256" key="1">
    <source>
        <dbReference type="SAM" id="SignalP"/>
    </source>
</evidence>
<gene>
    <name evidence="2" type="ORF">VHEMI06152</name>
</gene>
<dbReference type="STRING" id="1531966.A0A0A1TIR2"/>
<name>A0A0A1TIR2_9HYPO</name>
<dbReference type="Pfam" id="PF03583">
    <property type="entry name" value="LIP"/>
    <property type="match status" value="1"/>
</dbReference>
<dbReference type="HOGENOM" id="CLU_029538_1_0_1"/>
<accession>A0A0A1TIR2</accession>
<dbReference type="SUPFAM" id="SSF53474">
    <property type="entry name" value="alpha/beta-Hydrolases"/>
    <property type="match status" value="1"/>
</dbReference>
<keyword evidence="1" id="KW-0732">Signal</keyword>